<feature type="transmembrane region" description="Helical" evidence="6">
    <location>
        <begin position="68"/>
        <end position="89"/>
    </location>
</feature>
<keyword evidence="4 6" id="KW-1133">Transmembrane helix</keyword>
<proteinExistence type="predicted"/>
<dbReference type="PANTHER" id="PTHR30086:SF20">
    <property type="entry name" value="ARGININE EXPORTER PROTEIN ARGO-RELATED"/>
    <property type="match status" value="1"/>
</dbReference>
<keyword evidence="5 6" id="KW-0472">Membrane</keyword>
<protein>
    <submittedName>
        <fullName evidence="7">Homoserine/homoserine lactone efflux protein</fullName>
    </submittedName>
</protein>
<evidence type="ECO:0000256" key="6">
    <source>
        <dbReference type="SAM" id="Phobius"/>
    </source>
</evidence>
<feature type="transmembrane region" description="Helical" evidence="6">
    <location>
        <begin position="32"/>
        <end position="56"/>
    </location>
</feature>
<evidence type="ECO:0000256" key="3">
    <source>
        <dbReference type="ARBA" id="ARBA00022692"/>
    </source>
</evidence>
<evidence type="ECO:0000256" key="4">
    <source>
        <dbReference type="ARBA" id="ARBA00022989"/>
    </source>
</evidence>
<evidence type="ECO:0000256" key="1">
    <source>
        <dbReference type="ARBA" id="ARBA00004651"/>
    </source>
</evidence>
<gene>
    <name evidence="7" type="ORF">GALL_438020</name>
</gene>
<evidence type="ECO:0000313" key="7">
    <source>
        <dbReference type="EMBL" id="OIQ74548.1"/>
    </source>
</evidence>
<evidence type="ECO:0000256" key="2">
    <source>
        <dbReference type="ARBA" id="ARBA00022475"/>
    </source>
</evidence>
<dbReference type="AlphaFoldDB" id="A0A1J5Q3S0"/>
<name>A0A1J5Q3S0_9ZZZZ</name>
<evidence type="ECO:0000256" key="5">
    <source>
        <dbReference type="ARBA" id="ARBA00023136"/>
    </source>
</evidence>
<organism evidence="7">
    <name type="scientific">mine drainage metagenome</name>
    <dbReference type="NCBI Taxonomy" id="410659"/>
    <lineage>
        <taxon>unclassified sequences</taxon>
        <taxon>metagenomes</taxon>
        <taxon>ecological metagenomes</taxon>
    </lineage>
</organism>
<dbReference type="GO" id="GO:0015171">
    <property type="term" value="F:amino acid transmembrane transporter activity"/>
    <property type="evidence" value="ECO:0007669"/>
    <property type="project" value="TreeGrafter"/>
</dbReference>
<dbReference type="EMBL" id="MLJW01002470">
    <property type="protein sequence ID" value="OIQ74548.1"/>
    <property type="molecule type" value="Genomic_DNA"/>
</dbReference>
<dbReference type="InterPro" id="IPR001123">
    <property type="entry name" value="LeuE-type"/>
</dbReference>
<keyword evidence="3 6" id="KW-0812">Transmembrane</keyword>
<dbReference type="PANTHER" id="PTHR30086">
    <property type="entry name" value="ARGININE EXPORTER PROTEIN ARGO"/>
    <property type="match status" value="1"/>
</dbReference>
<reference evidence="7" key="1">
    <citation type="submission" date="2016-10" db="EMBL/GenBank/DDBJ databases">
        <title>Sequence of Gallionella enrichment culture.</title>
        <authorList>
            <person name="Poehlein A."/>
            <person name="Muehling M."/>
            <person name="Daniel R."/>
        </authorList>
    </citation>
    <scope>NUCLEOTIDE SEQUENCE</scope>
</reference>
<keyword evidence="2" id="KW-1003">Cell membrane</keyword>
<dbReference type="Pfam" id="PF01810">
    <property type="entry name" value="LysE"/>
    <property type="match status" value="1"/>
</dbReference>
<dbReference type="GO" id="GO:0005886">
    <property type="term" value="C:plasma membrane"/>
    <property type="evidence" value="ECO:0007669"/>
    <property type="project" value="UniProtKB-SubCell"/>
</dbReference>
<comment type="caution">
    <text evidence="7">The sequence shown here is derived from an EMBL/GenBank/DDBJ whole genome shotgun (WGS) entry which is preliminary data.</text>
</comment>
<comment type="subcellular location">
    <subcellularLocation>
        <location evidence="1">Cell membrane</location>
        <topology evidence="1">Multi-pass membrane protein</topology>
    </subcellularLocation>
</comment>
<sequence>MVGLLNPKSFVFFAAIFPQFVDRSRNVIPQMLVLAVIFAAIAFASDSTWGILAGTARGWLASSPDRLVVLRSIGSSVMIGLGLFIVVTVRRG</sequence>
<accession>A0A1J5Q3S0</accession>